<dbReference type="OrthoDB" id="5553750at2759"/>
<keyword evidence="7" id="KW-0472">Membrane</keyword>
<dbReference type="Pfam" id="PF00004">
    <property type="entry name" value="AAA"/>
    <property type="match status" value="2"/>
</dbReference>
<evidence type="ECO:0000256" key="8">
    <source>
        <dbReference type="ARBA" id="ARBA00034811"/>
    </source>
</evidence>
<dbReference type="GO" id="GO:0005829">
    <property type="term" value="C:cytosol"/>
    <property type="evidence" value="ECO:0007669"/>
    <property type="project" value="TreeGrafter"/>
</dbReference>
<evidence type="ECO:0000256" key="6">
    <source>
        <dbReference type="ARBA" id="ARBA00022840"/>
    </source>
</evidence>
<dbReference type="GO" id="GO:0016558">
    <property type="term" value="P:protein import into peroxisome matrix"/>
    <property type="evidence" value="ECO:0007669"/>
    <property type="project" value="TreeGrafter"/>
</dbReference>
<feature type="region of interest" description="Disordered" evidence="11">
    <location>
        <begin position="294"/>
        <end position="319"/>
    </location>
</feature>
<accession>G7E326</accession>
<dbReference type="SMART" id="SM00382">
    <property type="entry name" value="AAA"/>
    <property type="match status" value="1"/>
</dbReference>
<dbReference type="GO" id="GO:0005778">
    <property type="term" value="C:peroxisomal membrane"/>
    <property type="evidence" value="ECO:0007669"/>
    <property type="project" value="TreeGrafter"/>
</dbReference>
<dbReference type="InterPro" id="IPR056995">
    <property type="entry name" value="PEX6_4th_dom"/>
</dbReference>
<comment type="similarity">
    <text evidence="2">Belongs to the AAA ATPase family.</text>
</comment>
<dbReference type="InParanoid" id="G7E326"/>
<keyword evidence="3" id="KW-0962">Peroxisome biogenesis</keyword>
<dbReference type="Proteomes" id="UP000009131">
    <property type="component" value="Unassembled WGS sequence"/>
</dbReference>
<dbReference type="STRING" id="764103.G7E326"/>
<dbReference type="InterPro" id="IPR047533">
    <property type="entry name" value="RecA-like_PEX6_r2"/>
</dbReference>
<dbReference type="AlphaFoldDB" id="G7E326"/>
<dbReference type="CDD" id="cd19527">
    <property type="entry name" value="RecA-like_PEX6_r2"/>
    <property type="match status" value="1"/>
</dbReference>
<evidence type="ECO:0000256" key="2">
    <source>
        <dbReference type="ARBA" id="ARBA00006914"/>
    </source>
</evidence>
<evidence type="ECO:0000256" key="11">
    <source>
        <dbReference type="SAM" id="MobiDB-lite"/>
    </source>
</evidence>
<proteinExistence type="inferred from homology"/>
<evidence type="ECO:0000313" key="13">
    <source>
        <dbReference type="EMBL" id="GAA97207.1"/>
    </source>
</evidence>
<evidence type="ECO:0000256" key="4">
    <source>
        <dbReference type="ARBA" id="ARBA00022741"/>
    </source>
</evidence>
<feature type="region of interest" description="Disordered" evidence="11">
    <location>
        <begin position="1193"/>
        <end position="1228"/>
    </location>
</feature>
<organism evidence="13 14">
    <name type="scientific">Mixia osmundae (strain CBS 9802 / IAM 14324 / JCM 22182 / KY 12970)</name>
    <dbReference type="NCBI Taxonomy" id="764103"/>
    <lineage>
        <taxon>Eukaryota</taxon>
        <taxon>Fungi</taxon>
        <taxon>Dikarya</taxon>
        <taxon>Basidiomycota</taxon>
        <taxon>Pucciniomycotina</taxon>
        <taxon>Mixiomycetes</taxon>
        <taxon>Mixiales</taxon>
        <taxon>Mixiaceae</taxon>
        <taxon>Mixia</taxon>
    </lineage>
</organism>
<evidence type="ECO:0000256" key="3">
    <source>
        <dbReference type="ARBA" id="ARBA00022593"/>
    </source>
</evidence>
<dbReference type="InterPro" id="IPR050168">
    <property type="entry name" value="AAA_ATPase_domain"/>
</dbReference>
<comment type="catalytic activity">
    <reaction evidence="10">
        <text>ATP + H2O = ADP + phosphate + H(+)</text>
        <dbReference type="Rhea" id="RHEA:13065"/>
        <dbReference type="ChEBI" id="CHEBI:15377"/>
        <dbReference type="ChEBI" id="CHEBI:15378"/>
        <dbReference type="ChEBI" id="CHEBI:30616"/>
        <dbReference type="ChEBI" id="CHEBI:43474"/>
        <dbReference type="ChEBI" id="CHEBI:456216"/>
    </reaction>
    <physiologicalReaction direction="left-to-right" evidence="10">
        <dbReference type="Rhea" id="RHEA:13066"/>
    </physiologicalReaction>
</comment>
<dbReference type="InterPro" id="IPR027417">
    <property type="entry name" value="P-loop_NTPase"/>
</dbReference>
<dbReference type="PROSITE" id="PS00674">
    <property type="entry name" value="AAA"/>
    <property type="match status" value="1"/>
</dbReference>
<reference evidence="13 14" key="2">
    <citation type="journal article" date="2012" name="Open Biol.">
        <title>Characteristics of nucleosomes and linker DNA regions on the genome of the basidiomycete Mixia osmundae revealed by mono- and dinucleosome mapping.</title>
        <authorList>
            <person name="Nishida H."/>
            <person name="Kondo S."/>
            <person name="Matsumoto T."/>
            <person name="Suzuki Y."/>
            <person name="Yoshikawa H."/>
            <person name="Taylor T.D."/>
            <person name="Sugiyama J."/>
        </authorList>
    </citation>
    <scope>NUCLEOTIDE SEQUENCE [LARGE SCALE GENOMIC DNA]</scope>
    <source>
        <strain evidence="14">CBS 9802 / IAM 14324 / JCM 22182 / KY 12970</strain>
    </source>
</reference>
<dbReference type="SUPFAM" id="SSF52540">
    <property type="entry name" value="P-loop containing nucleoside triphosphate hydrolases"/>
    <property type="match status" value="2"/>
</dbReference>
<name>G7E326_MIXOS</name>
<dbReference type="PANTHER" id="PTHR23077:SF9">
    <property type="entry name" value="PEROXISOMAL ATPASE PEX6"/>
    <property type="match status" value="1"/>
</dbReference>
<evidence type="ECO:0000313" key="14">
    <source>
        <dbReference type="Proteomes" id="UP000009131"/>
    </source>
</evidence>
<protein>
    <recommendedName>
        <fullName evidence="8">Peroxisomal ATPase PEX6</fullName>
    </recommendedName>
    <alternativeName>
        <fullName evidence="9">Peroxin-6</fullName>
    </alternativeName>
</protein>
<dbReference type="OMA" id="AEQCPFH"/>
<keyword evidence="14" id="KW-1185">Reference proteome</keyword>
<keyword evidence="6" id="KW-0067">ATP-binding</keyword>
<dbReference type="PANTHER" id="PTHR23077">
    <property type="entry name" value="AAA-FAMILY ATPASE"/>
    <property type="match status" value="1"/>
</dbReference>
<dbReference type="eggNOG" id="KOG0736">
    <property type="taxonomic scope" value="Eukaryota"/>
</dbReference>
<gene>
    <name evidence="13" type="primary">Mo03883</name>
    <name evidence="13" type="ORF">E5Q_03883</name>
</gene>
<evidence type="ECO:0000256" key="7">
    <source>
        <dbReference type="ARBA" id="ARBA00023136"/>
    </source>
</evidence>
<comment type="subcellular location">
    <subcellularLocation>
        <location evidence="1">Membrane</location>
    </subcellularLocation>
</comment>
<feature type="domain" description="AAA+ ATPase" evidence="12">
    <location>
        <begin position="930"/>
        <end position="1071"/>
    </location>
</feature>
<dbReference type="InterPro" id="IPR003959">
    <property type="entry name" value="ATPase_AAA_core"/>
</dbReference>
<evidence type="ECO:0000256" key="10">
    <source>
        <dbReference type="ARBA" id="ARBA00048778"/>
    </source>
</evidence>
<sequence length="1228" mass="131916">MLVSSSAYLSSFSAGLRALVPAGDAVETSASSSKTDTVELSPAAWQLLLEASDWSAQTHAAPTHSAVTEKDEFFAAPPSAQPSRLGLALRRTYPEAAQSQLPWSIGNERPLLCWAVPASSATRKRVKRDEVLLFASPELLALLDGPSTTLRANRETGGPRTELLLCPVKPLALTSIVMLADSESSYARAQANSDALQTALTSSDRILRQGQSLAIATSHEDNIGLTLALLEPVLQGYAIQGKTEMTLLPSLPATRRVSRRSSRAHSMSSDQDLPTRATLVNGNGKERALDEVIEHSEDDLSSSDSGTSDFAPDEDGDPFEVDESFLASTVLDVAPQVVQTNGHAEESAALTESTLEWRPLLSPIPEGLLAQSNAGDSLGADSDARVYVRTREMARLGLFSGEWALAGPSDQPTSQRLVKVYAADGVVRDLEARSRTVHASPLLLANWGKTASSRILRSLHCPQRSIALPTAESVEIARIASPHAVNRQYQHLFLAALKTDLEKTQRLVKKGDIIAVTIDEEDARRAFTTSSSHESQANEKTDDHSQDPELQLPLSASNTSGHSTVYFVITNVIFDASGRPNRTDAERIACGEYGAYLDSGKTKVLQAGVEHRSVPDCASYLGIFAPDSTHASSEARAKLCEYLQAALRPSSSEYDLSLSVLVKGARGNGKRTCARSAAKEIGYHLLEIDCYELLGDTDAKTEGLLQARFEKARSCAPCVLLLANVEALARKSQALETGQEPVIASTLQACIESIKEGWKRSGAPVVIVGTTFDVDKIPLSVLGCFKQEISIEAPSEAERLEILKRVTSNDCVSADVSLRALAVQTAALVAIDLVELVARARTIASMRVIAQSPNAHNSDVELAGMPLIGPDFNTALDQARSSYSESIGAPKIPNVTWDDVGGLAAVKNDILDTIQLPLDHPELFADGLKKRSGILLYGPPGTGKTLLAKAVATSCSLNFFSVKGPELLNMYIGESEANVRRVFQRARDAKPCVIFFDELDSVAPKRGNQGDSGGVMDRIVSQLLAELDGMADGKGGSDVFVVGATNRPDLLDPALLRPGRFDRMLYLGVSDTHDAQLKIIQALTRKFKLHPDTDLQRIAESCPFNYTGADFYALCSDAMLKAMTRTAESIDDTLKGINASRTTPIMPQYYLSEMAKPSEIEVLVSQGDFENALAELVPSVSKAEMAHYRTIQGRFSGKGPEPEQLNGHADPAASQARPKGKGKGKAKA</sequence>
<feature type="region of interest" description="Disordered" evidence="11">
    <location>
        <begin position="525"/>
        <end position="557"/>
    </location>
</feature>
<dbReference type="RefSeq" id="XP_014571113.1">
    <property type="nucleotide sequence ID" value="XM_014715627.1"/>
</dbReference>
<evidence type="ECO:0000256" key="9">
    <source>
        <dbReference type="ARBA" id="ARBA00034920"/>
    </source>
</evidence>
<evidence type="ECO:0000256" key="1">
    <source>
        <dbReference type="ARBA" id="ARBA00004370"/>
    </source>
</evidence>
<dbReference type="Pfam" id="PF23315">
    <property type="entry name" value="PEX6_4th"/>
    <property type="match status" value="1"/>
</dbReference>
<comment type="caution">
    <text evidence="13">The sequence shown here is derived from an EMBL/GenBank/DDBJ whole genome shotgun (WGS) entry which is preliminary data.</text>
</comment>
<dbReference type="Gene3D" id="3.40.50.300">
    <property type="entry name" value="P-loop containing nucleotide triphosphate hydrolases"/>
    <property type="match status" value="2"/>
</dbReference>
<feature type="region of interest" description="Disordered" evidence="11">
    <location>
        <begin position="251"/>
        <end position="282"/>
    </location>
</feature>
<dbReference type="HOGENOM" id="CLU_000688_0_0_1"/>
<keyword evidence="5" id="KW-0378">Hydrolase</keyword>
<keyword evidence="4" id="KW-0547">Nucleotide-binding</keyword>
<dbReference type="InterPro" id="IPR003593">
    <property type="entry name" value="AAA+_ATPase"/>
</dbReference>
<feature type="compositionally biased region" description="Basic and acidic residues" evidence="11">
    <location>
        <begin position="536"/>
        <end position="547"/>
    </location>
</feature>
<dbReference type="EMBL" id="BABT02000117">
    <property type="protein sequence ID" value="GAA97207.1"/>
    <property type="molecule type" value="Genomic_DNA"/>
</dbReference>
<dbReference type="InterPro" id="IPR003960">
    <property type="entry name" value="ATPase_AAA_CS"/>
</dbReference>
<evidence type="ECO:0000256" key="5">
    <source>
        <dbReference type="ARBA" id="ARBA00022801"/>
    </source>
</evidence>
<dbReference type="GO" id="GO:0005524">
    <property type="term" value="F:ATP binding"/>
    <property type="evidence" value="ECO:0007669"/>
    <property type="project" value="UniProtKB-KW"/>
</dbReference>
<dbReference type="FunFam" id="3.40.50.300:FF:000109">
    <property type="entry name" value="Peroxisomal biogenesis factor 6"/>
    <property type="match status" value="1"/>
</dbReference>
<dbReference type="Gene3D" id="1.10.8.60">
    <property type="match status" value="2"/>
</dbReference>
<reference evidence="13 14" key="1">
    <citation type="journal article" date="2011" name="J. Gen. Appl. Microbiol.">
        <title>Draft genome sequencing of the enigmatic basidiomycete Mixia osmundae.</title>
        <authorList>
            <person name="Nishida H."/>
            <person name="Nagatsuka Y."/>
            <person name="Sugiyama J."/>
        </authorList>
    </citation>
    <scope>NUCLEOTIDE SEQUENCE [LARGE SCALE GENOMIC DNA]</scope>
    <source>
        <strain evidence="14">CBS 9802 / IAM 14324 / JCM 22182 / KY 12970</strain>
    </source>
</reference>
<evidence type="ECO:0000259" key="12">
    <source>
        <dbReference type="SMART" id="SM00382"/>
    </source>
</evidence>
<feature type="compositionally biased region" description="Basic residues" evidence="11">
    <location>
        <begin position="1218"/>
        <end position="1228"/>
    </location>
</feature>
<dbReference type="GO" id="GO:0016887">
    <property type="term" value="F:ATP hydrolysis activity"/>
    <property type="evidence" value="ECO:0007669"/>
    <property type="project" value="InterPro"/>
</dbReference>
<dbReference type="FunFam" id="1.10.8.60:FF:000039">
    <property type="entry name" value="peroxisome biogenesis factor 6"/>
    <property type="match status" value="1"/>
</dbReference>